<organism evidence="3 4">
    <name type="scientific">Dethiosulfatarculus sandiegensis</name>
    <dbReference type="NCBI Taxonomy" id="1429043"/>
    <lineage>
        <taxon>Bacteria</taxon>
        <taxon>Pseudomonadati</taxon>
        <taxon>Thermodesulfobacteriota</taxon>
        <taxon>Desulfarculia</taxon>
        <taxon>Desulfarculales</taxon>
        <taxon>Desulfarculaceae</taxon>
        <taxon>Dethiosulfatarculus</taxon>
    </lineage>
</organism>
<keyword evidence="1" id="KW-0472">Membrane</keyword>
<dbReference type="Proteomes" id="UP000032233">
    <property type="component" value="Unassembled WGS sequence"/>
</dbReference>
<evidence type="ECO:0000256" key="1">
    <source>
        <dbReference type="SAM" id="Phobius"/>
    </source>
</evidence>
<dbReference type="Gene3D" id="3.30.1340.30">
    <property type="match status" value="1"/>
</dbReference>
<dbReference type="InParanoid" id="A0A0D2J031"/>
<dbReference type="Pfam" id="PF13189">
    <property type="entry name" value="Cytidylate_kin2"/>
    <property type="match status" value="1"/>
</dbReference>
<sequence>MSIITVSGEMGSYRDELAEEICQRGNLECVDRRTLMDAVHGLVDISRDEHQLLAEQGPAMLDMGSKRRRVFAAFLELVVLQYAQLGGAVLVGRGANLLLRYVPGVLRVRTVAPLELRAQRISNTQGLDLDRARRLATAVDQQRRSYVGHVFGADWASALNYDLVLNMGRLSLEQAAITVLDLTAHAEYQPSAETKRILDGMVLGGRVRARLVEELDIHALEVECHQKVVRLGGYVATQDDQTLAEKLAGEVEGVEIVESSLEVSPSLMRFLP</sequence>
<evidence type="ECO:0000259" key="2">
    <source>
        <dbReference type="PROSITE" id="PS50914"/>
    </source>
</evidence>
<feature type="domain" description="BON" evidence="2">
    <location>
        <begin position="199"/>
        <end position="265"/>
    </location>
</feature>
<dbReference type="PROSITE" id="PS50914">
    <property type="entry name" value="BON"/>
    <property type="match status" value="1"/>
</dbReference>
<dbReference type="Pfam" id="PF04972">
    <property type="entry name" value="BON"/>
    <property type="match status" value="1"/>
</dbReference>
<name>A0A0D2J031_9BACT</name>
<protein>
    <recommendedName>
        <fullName evidence="2">BON domain-containing protein</fullName>
    </recommendedName>
</protein>
<dbReference type="InterPro" id="IPR007055">
    <property type="entry name" value="BON_dom"/>
</dbReference>
<comment type="caution">
    <text evidence="3">The sequence shown here is derived from an EMBL/GenBank/DDBJ whole genome shotgun (WGS) entry which is preliminary data.</text>
</comment>
<gene>
    <name evidence="3" type="ORF">X474_24655</name>
</gene>
<accession>A0A0D2J031</accession>
<reference evidence="3 4" key="1">
    <citation type="submission" date="2013-11" db="EMBL/GenBank/DDBJ databases">
        <title>Metagenomic analysis of a methanogenic consortium involved in long chain n-alkane degradation.</title>
        <authorList>
            <person name="Davidova I.A."/>
            <person name="Callaghan A.V."/>
            <person name="Wawrik B."/>
            <person name="Pruitt S."/>
            <person name="Marks C."/>
            <person name="Duncan K.E."/>
            <person name="Suflita J.M."/>
        </authorList>
    </citation>
    <scope>NUCLEOTIDE SEQUENCE [LARGE SCALE GENOMIC DNA]</scope>
    <source>
        <strain evidence="3 4">SPR</strain>
    </source>
</reference>
<evidence type="ECO:0000313" key="3">
    <source>
        <dbReference type="EMBL" id="KIX11579.1"/>
    </source>
</evidence>
<feature type="transmembrane region" description="Helical" evidence="1">
    <location>
        <begin position="70"/>
        <end position="91"/>
    </location>
</feature>
<keyword evidence="1" id="KW-0812">Transmembrane</keyword>
<dbReference type="STRING" id="1429043.X474_24655"/>
<keyword evidence="1" id="KW-1133">Transmembrane helix</keyword>
<dbReference type="Gene3D" id="3.40.50.300">
    <property type="entry name" value="P-loop containing nucleotide triphosphate hydrolases"/>
    <property type="match status" value="1"/>
</dbReference>
<keyword evidence="4" id="KW-1185">Reference proteome</keyword>
<dbReference type="InterPro" id="IPR027417">
    <property type="entry name" value="P-loop_NTPase"/>
</dbReference>
<proteinExistence type="predicted"/>
<dbReference type="AlphaFoldDB" id="A0A0D2J031"/>
<evidence type="ECO:0000313" key="4">
    <source>
        <dbReference type="Proteomes" id="UP000032233"/>
    </source>
</evidence>
<dbReference type="EMBL" id="AZAC01000056">
    <property type="protein sequence ID" value="KIX11579.1"/>
    <property type="molecule type" value="Genomic_DNA"/>
</dbReference>
<dbReference type="RefSeq" id="WP_044352055.1">
    <property type="nucleotide sequence ID" value="NZ_AZAC01000056.1"/>
</dbReference>